<feature type="domain" description="Glycosyltransferase subfamily 4-like N-terminal" evidence="1">
    <location>
        <begin position="20"/>
        <end position="117"/>
    </location>
</feature>
<dbReference type="AlphaFoldDB" id="A0A382JQU7"/>
<feature type="non-terminal residue" evidence="2">
    <location>
        <position position="1"/>
    </location>
</feature>
<evidence type="ECO:0000259" key="1">
    <source>
        <dbReference type="Pfam" id="PF13477"/>
    </source>
</evidence>
<dbReference type="Pfam" id="PF13477">
    <property type="entry name" value="Glyco_trans_4_2"/>
    <property type="match status" value="1"/>
</dbReference>
<dbReference type="EMBL" id="UINC01076072">
    <property type="protein sequence ID" value="SVC14884.1"/>
    <property type="molecule type" value="Genomic_DNA"/>
</dbReference>
<evidence type="ECO:0000313" key="2">
    <source>
        <dbReference type="EMBL" id="SVC14884.1"/>
    </source>
</evidence>
<reference evidence="2" key="1">
    <citation type="submission" date="2018-05" db="EMBL/GenBank/DDBJ databases">
        <authorList>
            <person name="Lanie J.A."/>
            <person name="Ng W.-L."/>
            <person name="Kazmierczak K.M."/>
            <person name="Andrzejewski T.M."/>
            <person name="Davidsen T.M."/>
            <person name="Wayne K.J."/>
            <person name="Tettelin H."/>
            <person name="Glass J.I."/>
            <person name="Rusch D."/>
            <person name="Podicherti R."/>
            <person name="Tsui H.-C.T."/>
            <person name="Winkler M.E."/>
        </authorList>
    </citation>
    <scope>NUCLEOTIDE SEQUENCE</scope>
</reference>
<sequence>VNKKIIVAVNSTFNLINHRVGLINGLLNEGYEVVAISPTDEFASRVKELDCHHVPLQMDRKGTNIGRDLLLFWRYRILMKQHKPDIYLGFTAKPNIYGSLAAQSLGIPVINNISGLGTVFGAMSTTLF</sequence>
<gene>
    <name evidence="2" type="ORF">METZ01_LOCUS267738</name>
</gene>
<dbReference type="SUPFAM" id="SSF53756">
    <property type="entry name" value="UDP-Glycosyltransferase/glycogen phosphorylase"/>
    <property type="match status" value="1"/>
</dbReference>
<dbReference type="InterPro" id="IPR028098">
    <property type="entry name" value="Glyco_trans_4-like_N"/>
</dbReference>
<organism evidence="2">
    <name type="scientific">marine metagenome</name>
    <dbReference type="NCBI Taxonomy" id="408172"/>
    <lineage>
        <taxon>unclassified sequences</taxon>
        <taxon>metagenomes</taxon>
        <taxon>ecological metagenomes</taxon>
    </lineage>
</organism>
<protein>
    <recommendedName>
        <fullName evidence="1">Glycosyltransferase subfamily 4-like N-terminal domain-containing protein</fullName>
    </recommendedName>
</protein>
<name>A0A382JQU7_9ZZZZ</name>
<dbReference type="Gene3D" id="3.40.50.2000">
    <property type="entry name" value="Glycogen Phosphorylase B"/>
    <property type="match status" value="1"/>
</dbReference>
<feature type="non-terminal residue" evidence="2">
    <location>
        <position position="128"/>
    </location>
</feature>
<accession>A0A382JQU7</accession>
<proteinExistence type="predicted"/>